<dbReference type="EMBL" id="UYRW01000811">
    <property type="protein sequence ID" value="VDK71084.1"/>
    <property type="molecule type" value="Genomic_DNA"/>
</dbReference>
<evidence type="ECO:0000313" key="3">
    <source>
        <dbReference type="EMBL" id="VDK71084.1"/>
    </source>
</evidence>
<keyword evidence="4" id="KW-1185">Reference proteome</keyword>
<feature type="compositionally biased region" description="Low complexity" evidence="2">
    <location>
        <begin position="1"/>
        <end position="35"/>
    </location>
</feature>
<evidence type="ECO:0000313" key="4">
    <source>
        <dbReference type="Proteomes" id="UP000271087"/>
    </source>
</evidence>
<sequence>GVISSTMSSSTSSSTTSTSSNNVQQQQLLQPAQNQTIEDKNESNNDQIIKPSVPSVPSVQAEENVPVVRMRNRPLTQIQQQATTNGTMSEINENNKNSSLAALQRGLEVLNEVTPEDDGNEEIRRLDSQLDHLNHYMDKVEERIKTHNEKLMNTLKHQREEREKRRRSFHEVRFF</sequence>
<keyword evidence="1" id="KW-0175">Coiled coil</keyword>
<dbReference type="WBParaSite" id="nOo.2.0.1.t03928-RA">
    <property type="protein sequence ID" value="nOo.2.0.1.t03928-RA"/>
    <property type="gene ID" value="nOo.2.0.1.g03928"/>
</dbReference>
<dbReference type="Proteomes" id="UP000271087">
    <property type="component" value="Unassembled WGS sequence"/>
</dbReference>
<protein>
    <submittedName>
        <fullName evidence="5">Serine/threonine-protein kinase irla</fullName>
    </submittedName>
</protein>
<feature type="coiled-coil region" evidence="1">
    <location>
        <begin position="123"/>
        <end position="157"/>
    </location>
</feature>
<reference evidence="5" key="1">
    <citation type="submission" date="2016-06" db="UniProtKB">
        <authorList>
            <consortium name="WormBaseParasite"/>
        </authorList>
    </citation>
    <scope>IDENTIFICATION</scope>
</reference>
<reference evidence="3 4" key="2">
    <citation type="submission" date="2018-08" db="EMBL/GenBank/DDBJ databases">
        <authorList>
            <person name="Laetsch R D."/>
            <person name="Stevens L."/>
            <person name="Kumar S."/>
            <person name="Blaxter L. M."/>
        </authorList>
    </citation>
    <scope>NUCLEOTIDE SEQUENCE [LARGE SCALE GENOMIC DNA]</scope>
</reference>
<name>A0A182E7D6_ONCOC</name>
<proteinExistence type="predicted"/>
<accession>A0A182E7D6</accession>
<evidence type="ECO:0000256" key="1">
    <source>
        <dbReference type="SAM" id="Coils"/>
    </source>
</evidence>
<evidence type="ECO:0000313" key="5">
    <source>
        <dbReference type="WBParaSite" id="nOo.2.0.1.t03928-RA"/>
    </source>
</evidence>
<dbReference type="OrthoDB" id="5868102at2759"/>
<feature type="region of interest" description="Disordered" evidence="2">
    <location>
        <begin position="1"/>
        <end position="62"/>
    </location>
</feature>
<organism evidence="5">
    <name type="scientific">Onchocerca ochengi</name>
    <name type="common">Filarial nematode worm</name>
    <dbReference type="NCBI Taxonomy" id="42157"/>
    <lineage>
        <taxon>Eukaryota</taxon>
        <taxon>Metazoa</taxon>
        <taxon>Ecdysozoa</taxon>
        <taxon>Nematoda</taxon>
        <taxon>Chromadorea</taxon>
        <taxon>Rhabditida</taxon>
        <taxon>Spirurina</taxon>
        <taxon>Spiruromorpha</taxon>
        <taxon>Filarioidea</taxon>
        <taxon>Onchocercidae</taxon>
        <taxon>Onchocerca</taxon>
    </lineage>
</organism>
<gene>
    <name evidence="3" type="ORF">NOO_LOCUS3928</name>
</gene>
<evidence type="ECO:0000256" key="2">
    <source>
        <dbReference type="SAM" id="MobiDB-lite"/>
    </source>
</evidence>
<dbReference type="AlphaFoldDB" id="A0A182E7D6"/>